<comment type="caution">
    <text evidence="2">The sequence shown here is derived from an EMBL/GenBank/DDBJ whole genome shotgun (WGS) entry which is preliminary data.</text>
</comment>
<keyword evidence="1" id="KW-0472">Membrane</keyword>
<reference evidence="2" key="1">
    <citation type="submission" date="2022-10" db="EMBL/GenBank/DDBJ databases">
        <title>Novel sulphate-reducing endosymbionts in the free-living metamonad Anaeramoeba.</title>
        <authorList>
            <person name="Jerlstrom-Hultqvist J."/>
            <person name="Cepicka I."/>
            <person name="Gallot-Lavallee L."/>
            <person name="Salas-Leiva D."/>
            <person name="Curtis B.A."/>
            <person name="Zahonova K."/>
            <person name="Pipaliya S."/>
            <person name="Dacks J."/>
            <person name="Roger A.J."/>
        </authorList>
    </citation>
    <scope>NUCLEOTIDE SEQUENCE</scope>
    <source>
        <strain evidence="2">BMAN</strain>
    </source>
</reference>
<organism evidence="2 3">
    <name type="scientific">Anaeramoeba ignava</name>
    <name type="common">Anaerobic marine amoeba</name>
    <dbReference type="NCBI Taxonomy" id="1746090"/>
    <lineage>
        <taxon>Eukaryota</taxon>
        <taxon>Metamonada</taxon>
        <taxon>Anaeramoebidae</taxon>
        <taxon>Anaeramoeba</taxon>
    </lineage>
</organism>
<keyword evidence="1" id="KW-0812">Transmembrane</keyword>
<evidence type="ECO:0000313" key="2">
    <source>
        <dbReference type="EMBL" id="KAJ5075648.1"/>
    </source>
</evidence>
<keyword evidence="1" id="KW-1133">Transmembrane helix</keyword>
<evidence type="ECO:0000256" key="1">
    <source>
        <dbReference type="SAM" id="Phobius"/>
    </source>
</evidence>
<feature type="transmembrane region" description="Helical" evidence="1">
    <location>
        <begin position="21"/>
        <end position="39"/>
    </location>
</feature>
<name>A0A9Q0LMQ2_ANAIG</name>
<protein>
    <submittedName>
        <fullName evidence="2">Uncharacterized protein</fullName>
    </submittedName>
</protein>
<proteinExistence type="predicted"/>
<accession>A0A9Q0LMQ2</accession>
<sequence>MSPSPLIMTNISLQSCLLSEYWIFFLRCLTFQIWSFLFFKVHPFFSNDHDQISLLFMLMCFPAIVYLFLSILFFVKYIFPKDWEIYYLAPYCSY</sequence>
<dbReference type="EMBL" id="JAPDFW010000064">
    <property type="protein sequence ID" value="KAJ5075648.1"/>
    <property type="molecule type" value="Genomic_DNA"/>
</dbReference>
<evidence type="ECO:0000313" key="3">
    <source>
        <dbReference type="Proteomes" id="UP001149090"/>
    </source>
</evidence>
<dbReference type="AlphaFoldDB" id="A0A9Q0LMQ2"/>
<gene>
    <name evidence="2" type="ORF">M0811_07218</name>
</gene>
<dbReference type="Proteomes" id="UP001149090">
    <property type="component" value="Unassembled WGS sequence"/>
</dbReference>
<feature type="transmembrane region" description="Helical" evidence="1">
    <location>
        <begin position="51"/>
        <end position="75"/>
    </location>
</feature>
<keyword evidence="3" id="KW-1185">Reference proteome</keyword>